<evidence type="ECO:0000313" key="2">
    <source>
        <dbReference type="EMBL" id="KAK8862684.1"/>
    </source>
</evidence>
<feature type="signal peptide" evidence="1">
    <location>
        <begin position="1"/>
        <end position="17"/>
    </location>
</feature>
<organism evidence="2 3">
    <name type="scientific">Apiospora arundinis</name>
    <dbReference type="NCBI Taxonomy" id="335852"/>
    <lineage>
        <taxon>Eukaryota</taxon>
        <taxon>Fungi</taxon>
        <taxon>Dikarya</taxon>
        <taxon>Ascomycota</taxon>
        <taxon>Pezizomycotina</taxon>
        <taxon>Sordariomycetes</taxon>
        <taxon>Xylariomycetidae</taxon>
        <taxon>Amphisphaeriales</taxon>
        <taxon>Apiosporaceae</taxon>
        <taxon>Apiospora</taxon>
    </lineage>
</organism>
<accession>A0ABR2IGQ3</accession>
<proteinExistence type="predicted"/>
<reference evidence="2 3" key="1">
    <citation type="journal article" date="2024" name="IMA Fungus">
        <title>Apiospora arundinis, a panoply of carbohydrate-active enzymes and secondary metabolites.</title>
        <authorList>
            <person name="Sorensen T."/>
            <person name="Petersen C."/>
            <person name="Muurmann A.T."/>
            <person name="Christiansen J.V."/>
            <person name="Brundto M.L."/>
            <person name="Overgaard C.K."/>
            <person name="Boysen A.T."/>
            <person name="Wollenberg R.D."/>
            <person name="Larsen T.O."/>
            <person name="Sorensen J.L."/>
            <person name="Nielsen K.L."/>
            <person name="Sondergaard T.E."/>
        </authorList>
    </citation>
    <scope>NUCLEOTIDE SEQUENCE [LARGE SCALE GENOMIC DNA]</scope>
    <source>
        <strain evidence="2 3">AAU 773</strain>
    </source>
</reference>
<evidence type="ECO:0000256" key="1">
    <source>
        <dbReference type="SAM" id="SignalP"/>
    </source>
</evidence>
<keyword evidence="1" id="KW-0732">Signal</keyword>
<feature type="chain" id="PRO_5045441188" description="Cyanovirin-N domain-containing protein" evidence="1">
    <location>
        <begin position="18"/>
        <end position="155"/>
    </location>
</feature>
<gene>
    <name evidence="2" type="ORF">PGQ11_008919</name>
</gene>
<dbReference type="EMBL" id="JAPCWZ010000005">
    <property type="protein sequence ID" value="KAK8862684.1"/>
    <property type="molecule type" value="Genomic_DNA"/>
</dbReference>
<evidence type="ECO:0000313" key="3">
    <source>
        <dbReference type="Proteomes" id="UP001390339"/>
    </source>
</evidence>
<sequence>MALNFFSFLFFAALVSAGYLEYCDDFALVPSTKSADTLFLMGQCLGVYGNTKQYQCSYLDLNQCYVLGAKDKKYHPQRLGNGMDADHVHSCRLTYKDDDHRRANRATGMDCSKPGDLGGTYTADFREIIGADIGFLTCYNRSGFLCPENGQGAPY</sequence>
<protein>
    <recommendedName>
        <fullName evidence="4">Cyanovirin-N domain-containing protein</fullName>
    </recommendedName>
</protein>
<keyword evidence="3" id="KW-1185">Reference proteome</keyword>
<comment type="caution">
    <text evidence="2">The sequence shown here is derived from an EMBL/GenBank/DDBJ whole genome shotgun (WGS) entry which is preliminary data.</text>
</comment>
<evidence type="ECO:0008006" key="4">
    <source>
        <dbReference type="Google" id="ProtNLM"/>
    </source>
</evidence>
<dbReference type="Proteomes" id="UP001390339">
    <property type="component" value="Unassembled WGS sequence"/>
</dbReference>
<name>A0ABR2IGQ3_9PEZI</name>